<name>F5XHS5_MICPN</name>
<gene>
    <name evidence="4" type="ordered locus">MLP_02060</name>
</gene>
<dbReference type="PANTHER" id="PTHR10584:SF157">
    <property type="entry name" value="SULFOFRUCTOSE KINASE"/>
    <property type="match status" value="1"/>
</dbReference>
<dbReference type="STRING" id="1032480.MLP_02060"/>
<proteinExistence type="predicted"/>
<dbReference type="GO" id="GO:0005829">
    <property type="term" value="C:cytosol"/>
    <property type="evidence" value="ECO:0007669"/>
    <property type="project" value="TreeGrafter"/>
</dbReference>
<dbReference type="GO" id="GO:0006796">
    <property type="term" value="P:phosphate-containing compound metabolic process"/>
    <property type="evidence" value="ECO:0007669"/>
    <property type="project" value="UniProtKB-ARBA"/>
</dbReference>
<dbReference type="GO" id="GO:0016301">
    <property type="term" value="F:kinase activity"/>
    <property type="evidence" value="ECO:0007669"/>
    <property type="project" value="UniProtKB-KW"/>
</dbReference>
<dbReference type="OrthoDB" id="7946249at2"/>
<dbReference type="InterPro" id="IPR011611">
    <property type="entry name" value="PfkB_dom"/>
</dbReference>
<evidence type="ECO:0000256" key="2">
    <source>
        <dbReference type="ARBA" id="ARBA00022777"/>
    </source>
</evidence>
<evidence type="ECO:0000313" key="4">
    <source>
        <dbReference type="EMBL" id="BAK33220.1"/>
    </source>
</evidence>
<keyword evidence="5" id="KW-1185">Reference proteome</keyword>
<organism evidence="4 5">
    <name type="scientific">Microlunatus phosphovorus (strain ATCC 700054 / DSM 10555 / JCM 9379 / NBRC 101784 / NCIMB 13414 / VKM Ac-1990 / NM-1)</name>
    <dbReference type="NCBI Taxonomy" id="1032480"/>
    <lineage>
        <taxon>Bacteria</taxon>
        <taxon>Bacillati</taxon>
        <taxon>Actinomycetota</taxon>
        <taxon>Actinomycetes</taxon>
        <taxon>Propionibacteriales</taxon>
        <taxon>Propionibacteriaceae</taxon>
        <taxon>Microlunatus</taxon>
    </lineage>
</organism>
<keyword evidence="2 4" id="KW-0418">Kinase</keyword>
<accession>F5XHS5</accession>
<dbReference type="InterPro" id="IPR029056">
    <property type="entry name" value="Ribokinase-like"/>
</dbReference>
<protein>
    <submittedName>
        <fullName evidence="4">Putative carbohydrate kinase</fullName>
        <ecNumber evidence="4">2.7.1.-</ecNumber>
    </submittedName>
</protein>
<dbReference type="HOGENOM" id="CLU_027634_1_0_11"/>
<dbReference type="KEGG" id="mph:MLP_02060"/>
<dbReference type="InterPro" id="IPR002139">
    <property type="entry name" value="Ribo/fructo_kinase"/>
</dbReference>
<feature type="domain" description="Carbohydrate kinase PfkB" evidence="3">
    <location>
        <begin position="40"/>
        <end position="295"/>
    </location>
</feature>
<keyword evidence="1 4" id="KW-0808">Transferase</keyword>
<dbReference type="PRINTS" id="PR00990">
    <property type="entry name" value="RIBOKINASE"/>
</dbReference>
<dbReference type="Gene3D" id="3.40.1190.20">
    <property type="match status" value="1"/>
</dbReference>
<dbReference type="Pfam" id="PF00294">
    <property type="entry name" value="PfkB"/>
    <property type="match status" value="1"/>
</dbReference>
<evidence type="ECO:0000259" key="3">
    <source>
        <dbReference type="Pfam" id="PF00294"/>
    </source>
</evidence>
<dbReference type="EMBL" id="AP012204">
    <property type="protein sequence ID" value="BAK33220.1"/>
    <property type="molecule type" value="Genomic_DNA"/>
</dbReference>
<dbReference type="EC" id="2.7.1.-" evidence="4"/>
<dbReference type="AlphaFoldDB" id="F5XHS5"/>
<dbReference type="eggNOG" id="COG0524">
    <property type="taxonomic scope" value="Bacteria"/>
</dbReference>
<dbReference type="SUPFAM" id="SSF53613">
    <property type="entry name" value="Ribokinase-like"/>
    <property type="match status" value="1"/>
</dbReference>
<reference evidence="4 5" key="1">
    <citation type="submission" date="2011-05" db="EMBL/GenBank/DDBJ databases">
        <title>Whole genome sequence of Microlunatus phosphovorus NM-1.</title>
        <authorList>
            <person name="Hosoyama A."/>
            <person name="Sasaki K."/>
            <person name="Harada T."/>
            <person name="Igarashi R."/>
            <person name="Kawakoshi A."/>
            <person name="Sasagawa M."/>
            <person name="Fukada J."/>
            <person name="Nakamura S."/>
            <person name="Katano Y."/>
            <person name="Hanada S."/>
            <person name="Kamagata Y."/>
            <person name="Nakamura N."/>
            <person name="Yamazaki S."/>
            <person name="Fujita N."/>
        </authorList>
    </citation>
    <scope>NUCLEOTIDE SEQUENCE [LARGE SCALE GENOMIC DNA]</scope>
    <source>
        <strain evidence="5">ATCC 700054 / DSM 10555 / JCM 9379 / NBRC 101784 / NCIMB 13414 / VKM Ac-1990 / NM-1</strain>
    </source>
</reference>
<evidence type="ECO:0000313" key="5">
    <source>
        <dbReference type="Proteomes" id="UP000007947"/>
    </source>
</evidence>
<dbReference type="PANTHER" id="PTHR10584">
    <property type="entry name" value="SUGAR KINASE"/>
    <property type="match status" value="1"/>
</dbReference>
<dbReference type="RefSeq" id="WP_013861109.1">
    <property type="nucleotide sequence ID" value="NC_015635.1"/>
</dbReference>
<sequence length="318" mass="33296">MTSRLDAPAAGADLLFAGDIYCDLVFAGVEAPEVGAEVFASGFALSPGGVANRAVAAARAGASALVLSWLGDDPLGRELRVLLEAEPRLNTSWVEQRPGWQTPVSVSLTSAHNRSFITYARDLAPLELPTDPGPIGAVHVSVAEELPRWVAELREAGTIVVGGVGWDSTGVWCSSVLDRLSQVDVFVPNDAEAMRYTRTSSARDAAERLAEYVPLAVVTRGSGGVVAVDSSTELVVDLPAVPVEVIDPTGAGDVFVATFMAARVHENWDLATQLRFAGLNASLSVTGLGGAVSAPSRVDLLTFVADRRPDGDWSFLGG</sequence>
<evidence type="ECO:0000256" key="1">
    <source>
        <dbReference type="ARBA" id="ARBA00022679"/>
    </source>
</evidence>
<dbReference type="Proteomes" id="UP000007947">
    <property type="component" value="Chromosome"/>
</dbReference>